<dbReference type="OrthoDB" id="116480at2"/>
<dbReference type="PANTHER" id="PTHR41282">
    <property type="entry name" value="CONSERVED TRANSMEMBRANE PROTEIN-RELATED"/>
    <property type="match status" value="1"/>
</dbReference>
<proteinExistence type="predicted"/>
<feature type="transmembrane region" description="Helical" evidence="1">
    <location>
        <begin position="263"/>
        <end position="283"/>
    </location>
</feature>
<keyword evidence="1" id="KW-1133">Transmembrane helix</keyword>
<dbReference type="EMBL" id="LT629711">
    <property type="protein sequence ID" value="SDP37143.1"/>
    <property type="molecule type" value="Genomic_DNA"/>
</dbReference>
<gene>
    <name evidence="2" type="ORF">SAMN04489867_2221</name>
</gene>
<dbReference type="AlphaFoldDB" id="A0A1H0S5V0"/>
<dbReference type="PIRSF" id="PIRSF009160">
    <property type="entry name" value="UCP009160"/>
    <property type="match status" value="1"/>
</dbReference>
<keyword evidence="1" id="KW-0472">Membrane</keyword>
<feature type="transmembrane region" description="Helical" evidence="1">
    <location>
        <begin position="191"/>
        <end position="212"/>
    </location>
</feature>
<feature type="transmembrane region" description="Helical" evidence="1">
    <location>
        <begin position="154"/>
        <end position="179"/>
    </location>
</feature>
<accession>A0A1H0S5V0</accession>
<name>A0A1H0S5V0_9MICO</name>
<sequence>MASNPVFDRIDKESSQGYAGFGRAGAPAQAPTAGMASTDAMSSQQLQDLYNQPSAGPVQTKRLTIDDVVMKTIGLFAVVLVFAAVGWQLAPTSWGPIAVFGGIAFTLVVGLVIAFKKTISVPLIVLYAVAEGLFVGAISNYYSLAFDPPEQTDVFRGIVAQAVIATLSVFAGTLLAYKTGIIKVTAKFRRIVTMAVIGYAIFALVNLLYAVIGNHAFGIGGTGPLGIGISIFAIGLAAAMLAVDFDSIDRAIAAGAPEKYSWLLAHGLIVTLVWLYLEILRLLGRLRSN</sequence>
<dbReference type="Proteomes" id="UP000199077">
    <property type="component" value="Chromosome I"/>
</dbReference>
<dbReference type="STRING" id="443156.SAMN04489867_2221"/>
<dbReference type="InterPro" id="IPR010539">
    <property type="entry name" value="BaxI_1-like"/>
</dbReference>
<dbReference type="Pfam" id="PF12811">
    <property type="entry name" value="BaxI_1"/>
    <property type="match status" value="1"/>
</dbReference>
<evidence type="ECO:0000313" key="2">
    <source>
        <dbReference type="EMBL" id="SDP37143.1"/>
    </source>
</evidence>
<feature type="transmembrane region" description="Helical" evidence="1">
    <location>
        <begin position="224"/>
        <end position="243"/>
    </location>
</feature>
<organism evidence="2 3">
    <name type="scientific">Pedococcus dokdonensis</name>
    <dbReference type="NCBI Taxonomy" id="443156"/>
    <lineage>
        <taxon>Bacteria</taxon>
        <taxon>Bacillati</taxon>
        <taxon>Actinomycetota</taxon>
        <taxon>Actinomycetes</taxon>
        <taxon>Micrococcales</taxon>
        <taxon>Intrasporangiaceae</taxon>
        <taxon>Pedococcus</taxon>
    </lineage>
</organism>
<reference evidence="3" key="1">
    <citation type="submission" date="2016-10" db="EMBL/GenBank/DDBJ databases">
        <authorList>
            <person name="Varghese N."/>
            <person name="Submissions S."/>
        </authorList>
    </citation>
    <scope>NUCLEOTIDE SEQUENCE [LARGE SCALE GENOMIC DNA]</scope>
    <source>
        <strain evidence="3">DSM 22329</strain>
    </source>
</reference>
<feature type="transmembrane region" description="Helical" evidence="1">
    <location>
        <begin position="93"/>
        <end position="114"/>
    </location>
</feature>
<evidence type="ECO:0000313" key="3">
    <source>
        <dbReference type="Proteomes" id="UP000199077"/>
    </source>
</evidence>
<dbReference type="PANTHER" id="PTHR41282:SF1">
    <property type="entry name" value="CONSERVED TRANSMEMBRANE PROTEIN-RELATED"/>
    <property type="match status" value="1"/>
</dbReference>
<feature type="transmembrane region" description="Helical" evidence="1">
    <location>
        <begin position="121"/>
        <end position="142"/>
    </location>
</feature>
<keyword evidence="1" id="KW-0812">Transmembrane</keyword>
<feature type="transmembrane region" description="Helical" evidence="1">
    <location>
        <begin position="68"/>
        <end position="87"/>
    </location>
</feature>
<protein>
    <submittedName>
        <fullName evidence="2">Uncharacterized membrane protein, YccA/Bax inhibitor family</fullName>
    </submittedName>
</protein>
<evidence type="ECO:0000256" key="1">
    <source>
        <dbReference type="SAM" id="Phobius"/>
    </source>
</evidence>
<dbReference type="RefSeq" id="WP_091785260.1">
    <property type="nucleotide sequence ID" value="NZ_LT629711.1"/>
</dbReference>
<keyword evidence="3" id="KW-1185">Reference proteome</keyword>